<keyword evidence="2" id="KW-1185">Reference proteome</keyword>
<organism evidence="1 2">
    <name type="scientific">Prochlorococcus marinus (strain MIT 9313)</name>
    <dbReference type="NCBI Taxonomy" id="74547"/>
    <lineage>
        <taxon>Bacteria</taxon>
        <taxon>Bacillati</taxon>
        <taxon>Cyanobacteriota</taxon>
        <taxon>Cyanophyceae</taxon>
        <taxon>Synechococcales</taxon>
        <taxon>Prochlorococcaceae</taxon>
        <taxon>Prochlorococcus</taxon>
    </lineage>
</organism>
<name>B9ER79_PROMM</name>
<evidence type="ECO:0000313" key="2">
    <source>
        <dbReference type="Proteomes" id="UP000001423"/>
    </source>
</evidence>
<reference evidence="1 2" key="1">
    <citation type="journal article" date="2003" name="Nature">
        <title>Genome divergence in two Prochlorococcus ecotypes reflects oceanic niche differentiation.</title>
        <authorList>
            <person name="Rocap G."/>
            <person name="Larimer F.W."/>
            <person name="Lamerdin J.E."/>
            <person name="Malfatti S."/>
            <person name="Chain P."/>
            <person name="Ahlgren N.A."/>
            <person name="Arellano A."/>
            <person name="Coleman M."/>
            <person name="Hauser L."/>
            <person name="Hess W.R."/>
            <person name="Johnson Z.I."/>
            <person name="Land M.L."/>
            <person name="Lindell D."/>
            <person name="Post A.F."/>
            <person name="Regala W."/>
            <person name="Shah M."/>
            <person name="Shaw S.L."/>
            <person name="Steglich C."/>
            <person name="Sullivan M.B."/>
            <person name="Ting C.S."/>
            <person name="Tolonen A."/>
            <person name="Webb E.A."/>
            <person name="Zinser E.R."/>
            <person name="Chisholm S.W."/>
        </authorList>
    </citation>
    <scope>NUCLEOTIDE SEQUENCE [LARGE SCALE GENOMIC DNA]</scope>
    <source>
        <strain evidence="2">MIT 9313</strain>
    </source>
</reference>
<accession>B9ER79</accession>
<dbReference type="Proteomes" id="UP000001423">
    <property type="component" value="Chromosome"/>
</dbReference>
<dbReference type="HOGENOM" id="CLU_3331549_0_0_3"/>
<dbReference type="EMBL" id="BX548175">
    <property type="protein sequence ID" value="CAX31909.1"/>
    <property type="molecule type" value="Genomic_DNA"/>
</dbReference>
<proteinExistence type="predicted"/>
<evidence type="ECO:0000313" key="1">
    <source>
        <dbReference type="EMBL" id="CAX31909.1"/>
    </source>
</evidence>
<dbReference type="KEGG" id="pmt:PMT_2391"/>
<protein>
    <submittedName>
        <fullName evidence="1">Uncharacterized protein</fullName>
    </submittedName>
</protein>
<sequence>MVSLSPLDAALNSGVDLEIHHPCSDLVDGISVKPIQAP</sequence>
<dbReference type="AlphaFoldDB" id="B9ER79"/>
<gene>
    <name evidence="1" type="ordered locus">PMT_2391</name>
</gene>